<evidence type="ECO:0000313" key="3">
    <source>
        <dbReference type="Proteomes" id="UP001596298"/>
    </source>
</evidence>
<sequence length="160" mass="17168">MVTGFASELTWQSALFTTSSVTSAEESAPTSRFAGVDHQLADARSRLQRLSPRAAFQEVLWRRATLVDIRPAAQRTSEGEPAAALGALTIERNVLEWRLDPRSDARLPIAAPGLRVIVLCQEGYASSLAADSLVSLGIRHATDVIGGFAAWRSLGLPVKA</sequence>
<name>A0ABW2ACF2_9MICO</name>
<feature type="domain" description="Rhodanese" evidence="1">
    <location>
        <begin position="60"/>
        <end position="160"/>
    </location>
</feature>
<protein>
    <submittedName>
        <fullName evidence="2">Rhodanese-like domain-containing protein</fullName>
    </submittedName>
</protein>
<dbReference type="SUPFAM" id="SSF52821">
    <property type="entry name" value="Rhodanese/Cell cycle control phosphatase"/>
    <property type="match status" value="1"/>
</dbReference>
<evidence type="ECO:0000313" key="2">
    <source>
        <dbReference type="EMBL" id="MFC6704487.1"/>
    </source>
</evidence>
<dbReference type="PROSITE" id="PS50206">
    <property type="entry name" value="RHODANESE_3"/>
    <property type="match status" value="1"/>
</dbReference>
<dbReference type="Pfam" id="PF00581">
    <property type="entry name" value="Rhodanese"/>
    <property type="match status" value="1"/>
</dbReference>
<organism evidence="2 3">
    <name type="scientific">Flexivirga alba</name>
    <dbReference type="NCBI Taxonomy" id="702742"/>
    <lineage>
        <taxon>Bacteria</taxon>
        <taxon>Bacillati</taxon>
        <taxon>Actinomycetota</taxon>
        <taxon>Actinomycetes</taxon>
        <taxon>Micrococcales</taxon>
        <taxon>Dermacoccaceae</taxon>
        <taxon>Flexivirga</taxon>
    </lineage>
</organism>
<accession>A0ABW2ACF2</accession>
<keyword evidence="3" id="KW-1185">Reference proteome</keyword>
<dbReference type="Proteomes" id="UP001596298">
    <property type="component" value="Unassembled WGS sequence"/>
</dbReference>
<comment type="caution">
    <text evidence="2">The sequence shown here is derived from an EMBL/GenBank/DDBJ whole genome shotgun (WGS) entry which is preliminary data.</text>
</comment>
<proteinExistence type="predicted"/>
<dbReference type="RefSeq" id="WP_382398765.1">
    <property type="nucleotide sequence ID" value="NZ_JBHSWH010000001.1"/>
</dbReference>
<dbReference type="InterPro" id="IPR001763">
    <property type="entry name" value="Rhodanese-like_dom"/>
</dbReference>
<evidence type="ECO:0000259" key="1">
    <source>
        <dbReference type="PROSITE" id="PS50206"/>
    </source>
</evidence>
<gene>
    <name evidence="2" type="ORF">ACFQDH_04190</name>
</gene>
<dbReference type="InterPro" id="IPR036873">
    <property type="entry name" value="Rhodanese-like_dom_sf"/>
</dbReference>
<dbReference type="SMART" id="SM00450">
    <property type="entry name" value="RHOD"/>
    <property type="match status" value="1"/>
</dbReference>
<dbReference type="EMBL" id="JBHSWH010000001">
    <property type="protein sequence ID" value="MFC6704487.1"/>
    <property type="molecule type" value="Genomic_DNA"/>
</dbReference>
<reference evidence="3" key="1">
    <citation type="journal article" date="2019" name="Int. J. Syst. Evol. Microbiol.">
        <title>The Global Catalogue of Microorganisms (GCM) 10K type strain sequencing project: providing services to taxonomists for standard genome sequencing and annotation.</title>
        <authorList>
            <consortium name="The Broad Institute Genomics Platform"/>
            <consortium name="The Broad Institute Genome Sequencing Center for Infectious Disease"/>
            <person name="Wu L."/>
            <person name="Ma J."/>
        </authorList>
    </citation>
    <scope>NUCLEOTIDE SEQUENCE [LARGE SCALE GENOMIC DNA]</scope>
    <source>
        <strain evidence="3">CCUG 58127</strain>
    </source>
</reference>
<dbReference type="Gene3D" id="3.40.250.10">
    <property type="entry name" value="Rhodanese-like domain"/>
    <property type="match status" value="1"/>
</dbReference>